<dbReference type="Pfam" id="PF00528">
    <property type="entry name" value="BPD_transp_1"/>
    <property type="match status" value="1"/>
</dbReference>
<keyword evidence="3" id="KW-1003">Cell membrane</keyword>
<dbReference type="PANTHER" id="PTHR43163">
    <property type="entry name" value="DIPEPTIDE TRANSPORT SYSTEM PERMEASE PROTEIN DPPB-RELATED"/>
    <property type="match status" value="1"/>
</dbReference>
<evidence type="ECO:0000259" key="8">
    <source>
        <dbReference type="PROSITE" id="PS50928"/>
    </source>
</evidence>
<feature type="transmembrane region" description="Helical" evidence="7">
    <location>
        <begin position="144"/>
        <end position="164"/>
    </location>
</feature>
<name>A0ABD5RXQ6_9EURY</name>
<reference evidence="9 10" key="1">
    <citation type="journal article" date="2019" name="Int. J. Syst. Evol. Microbiol.">
        <title>The Global Catalogue of Microorganisms (GCM) 10K type strain sequencing project: providing services to taxonomists for standard genome sequencing and annotation.</title>
        <authorList>
            <consortium name="The Broad Institute Genomics Platform"/>
            <consortium name="The Broad Institute Genome Sequencing Center for Infectious Disease"/>
            <person name="Wu L."/>
            <person name="Ma J."/>
        </authorList>
    </citation>
    <scope>NUCLEOTIDE SEQUENCE [LARGE SCALE GENOMIC DNA]</scope>
    <source>
        <strain evidence="9 10">NBRC 111368</strain>
    </source>
</reference>
<dbReference type="PROSITE" id="PS50928">
    <property type="entry name" value="ABC_TM1"/>
    <property type="match status" value="1"/>
</dbReference>
<dbReference type="InterPro" id="IPR045621">
    <property type="entry name" value="BPD_transp_1_N"/>
</dbReference>
<keyword evidence="4 7" id="KW-0812">Transmembrane</keyword>
<keyword evidence="6 7" id="KW-0472">Membrane</keyword>
<feature type="transmembrane region" description="Helical" evidence="7">
    <location>
        <begin position="296"/>
        <end position="315"/>
    </location>
</feature>
<feature type="transmembrane region" description="Helical" evidence="7">
    <location>
        <begin position="193"/>
        <end position="211"/>
    </location>
</feature>
<comment type="caution">
    <text evidence="9">The sequence shown here is derived from an EMBL/GenBank/DDBJ whole genome shotgun (WGS) entry which is preliminary data.</text>
</comment>
<comment type="similarity">
    <text evidence="7">Belongs to the binding-protein-dependent transport system permease family.</text>
</comment>
<dbReference type="InterPro" id="IPR000515">
    <property type="entry name" value="MetI-like"/>
</dbReference>
<dbReference type="Pfam" id="PF19300">
    <property type="entry name" value="BPD_transp_1_N"/>
    <property type="match status" value="1"/>
</dbReference>
<dbReference type="PANTHER" id="PTHR43163:SF6">
    <property type="entry name" value="DIPEPTIDE TRANSPORT SYSTEM PERMEASE PROTEIN DPPB-RELATED"/>
    <property type="match status" value="1"/>
</dbReference>
<keyword evidence="2 7" id="KW-0813">Transport</keyword>
<evidence type="ECO:0000256" key="4">
    <source>
        <dbReference type="ARBA" id="ARBA00022692"/>
    </source>
</evidence>
<evidence type="ECO:0000256" key="1">
    <source>
        <dbReference type="ARBA" id="ARBA00004651"/>
    </source>
</evidence>
<comment type="subcellular location">
    <subcellularLocation>
        <location evidence="1 7">Cell membrane</location>
        <topology evidence="1 7">Multi-pass membrane protein</topology>
    </subcellularLocation>
</comment>
<keyword evidence="5 7" id="KW-1133">Transmembrane helix</keyword>
<dbReference type="AlphaFoldDB" id="A0ABD5RXQ6"/>
<dbReference type="Proteomes" id="UP001596328">
    <property type="component" value="Unassembled WGS sequence"/>
</dbReference>
<evidence type="ECO:0000256" key="2">
    <source>
        <dbReference type="ARBA" id="ARBA00022448"/>
    </source>
</evidence>
<organism evidence="9 10">
    <name type="scientific">Halobium palmae</name>
    <dbReference type="NCBI Taxonomy" id="1776492"/>
    <lineage>
        <taxon>Archaea</taxon>
        <taxon>Methanobacteriati</taxon>
        <taxon>Methanobacteriota</taxon>
        <taxon>Stenosarchaea group</taxon>
        <taxon>Halobacteria</taxon>
        <taxon>Halobacteriales</taxon>
        <taxon>Haloferacaceae</taxon>
        <taxon>Halobium</taxon>
    </lineage>
</organism>
<dbReference type="CDD" id="cd06261">
    <property type="entry name" value="TM_PBP2"/>
    <property type="match status" value="1"/>
</dbReference>
<gene>
    <name evidence="9" type="ORF">ACFQE1_04930</name>
</gene>
<evidence type="ECO:0000313" key="10">
    <source>
        <dbReference type="Proteomes" id="UP001596328"/>
    </source>
</evidence>
<proteinExistence type="inferred from homology"/>
<evidence type="ECO:0000256" key="6">
    <source>
        <dbReference type="ARBA" id="ARBA00023136"/>
    </source>
</evidence>
<evidence type="ECO:0000256" key="7">
    <source>
        <dbReference type="RuleBase" id="RU363032"/>
    </source>
</evidence>
<protein>
    <submittedName>
        <fullName evidence="9">ABC transporter permease</fullName>
    </submittedName>
</protein>
<dbReference type="GO" id="GO:0005886">
    <property type="term" value="C:plasma membrane"/>
    <property type="evidence" value="ECO:0007669"/>
    <property type="project" value="UniProtKB-SubCell"/>
</dbReference>
<sequence>MSRLRYLAKRSVVTLGLLFGIASALFFFFKAIPGDYATLIARSGASAEQLAALRARWGLDQPLHIQYYQFLVNMLTGNVGQSRRLGVPVWELVKPRLMNSFILVAPAIIIAYAVGSLYGALMGNESGTLLEKYGSIPPTAVGTMPNFFIGIVLIFFFSSMVPLFPSYGMVSSETYQEIGNNLPHYRLYLTTDFLWHYMLPFSTIVLQFLYLPSLIMRSSIIDTREQEFAYFYRLTGLSKYRRTGHLIKHASFPVITLFPVSLARAISGLVLVEVVFNWPGIGKLLVTSVLSRDIPVVQFVFLLVAVWIVLGNFAIDILYGLIDPRVAGGSDSTE</sequence>
<feature type="transmembrane region" description="Helical" evidence="7">
    <location>
        <begin position="12"/>
        <end position="32"/>
    </location>
</feature>
<accession>A0ABD5RXQ6</accession>
<evidence type="ECO:0000256" key="5">
    <source>
        <dbReference type="ARBA" id="ARBA00022989"/>
    </source>
</evidence>
<dbReference type="EMBL" id="JBHSWU010000041">
    <property type="protein sequence ID" value="MFC6723733.1"/>
    <property type="molecule type" value="Genomic_DNA"/>
</dbReference>
<feature type="transmembrane region" description="Helical" evidence="7">
    <location>
        <begin position="101"/>
        <end position="123"/>
    </location>
</feature>
<feature type="domain" description="ABC transmembrane type-1" evidence="8">
    <location>
        <begin position="97"/>
        <end position="319"/>
    </location>
</feature>
<keyword evidence="10" id="KW-1185">Reference proteome</keyword>
<evidence type="ECO:0000313" key="9">
    <source>
        <dbReference type="EMBL" id="MFC6723733.1"/>
    </source>
</evidence>
<evidence type="ECO:0000256" key="3">
    <source>
        <dbReference type="ARBA" id="ARBA00022475"/>
    </source>
</evidence>